<proteinExistence type="inferred from homology"/>
<protein>
    <recommendedName>
        <fullName evidence="7">SAM-dependent chlorinase/fluorinase</fullName>
    </recommendedName>
</protein>
<dbReference type="EMBL" id="AP023355">
    <property type="protein sequence ID" value="BCJ34902.1"/>
    <property type="molecule type" value="Genomic_DNA"/>
</dbReference>
<dbReference type="Pfam" id="PF01887">
    <property type="entry name" value="SAM_HAT_N"/>
    <property type="match status" value="1"/>
</dbReference>
<dbReference type="InterPro" id="IPR002747">
    <property type="entry name" value="SAM_OH_AdoTrfase"/>
</dbReference>
<dbReference type="AlphaFoldDB" id="A0A7R7DNL4"/>
<evidence type="ECO:0008006" key="7">
    <source>
        <dbReference type="Google" id="ProtNLM"/>
    </source>
</evidence>
<keyword evidence="6" id="KW-1185">Reference proteome</keyword>
<evidence type="ECO:0000256" key="2">
    <source>
        <dbReference type="ARBA" id="ARBA00024035"/>
    </source>
</evidence>
<gene>
    <name evidence="5" type="ORF">Athai_24050</name>
</gene>
<dbReference type="PANTHER" id="PTHR35092">
    <property type="entry name" value="CHLORINASE MJ1651"/>
    <property type="match status" value="1"/>
</dbReference>
<keyword evidence="1" id="KW-0949">S-adenosyl-L-methionine</keyword>
<dbReference type="RefSeq" id="WP_203961559.1">
    <property type="nucleotide sequence ID" value="NZ_AP023355.1"/>
</dbReference>
<evidence type="ECO:0000313" key="6">
    <source>
        <dbReference type="Proteomes" id="UP000611640"/>
    </source>
</evidence>
<dbReference type="InterPro" id="IPR023228">
    <property type="entry name" value="SAM_OH_AdoTrfase_N_sf"/>
</dbReference>
<dbReference type="SUPFAM" id="SSF101852">
    <property type="entry name" value="Bacterial fluorinating enzyme, C-terminal domain"/>
    <property type="match status" value="1"/>
</dbReference>
<dbReference type="PIRSF" id="PIRSF006779">
    <property type="entry name" value="UCP006779"/>
    <property type="match status" value="1"/>
</dbReference>
<dbReference type="PANTHER" id="PTHR35092:SF1">
    <property type="entry name" value="CHLORINASE MJ1651"/>
    <property type="match status" value="1"/>
</dbReference>
<dbReference type="Gene3D" id="3.40.50.10790">
    <property type="entry name" value="S-adenosyl-l-methionine hydroxide adenosyltransferase, N-terminal"/>
    <property type="match status" value="1"/>
</dbReference>
<evidence type="ECO:0000256" key="1">
    <source>
        <dbReference type="ARBA" id="ARBA00022691"/>
    </source>
</evidence>
<dbReference type="InterPro" id="IPR023227">
    <property type="entry name" value="SAM_OH_AdoTrfase_C_sf"/>
</dbReference>
<accession>A0A7R7DNL4</accession>
<organism evidence="5 6">
    <name type="scientific">Actinocatenispora thailandica</name>
    <dbReference type="NCBI Taxonomy" id="227318"/>
    <lineage>
        <taxon>Bacteria</taxon>
        <taxon>Bacillati</taxon>
        <taxon>Actinomycetota</taxon>
        <taxon>Actinomycetes</taxon>
        <taxon>Micromonosporales</taxon>
        <taxon>Micromonosporaceae</taxon>
        <taxon>Actinocatenispora</taxon>
    </lineage>
</organism>
<dbReference type="InterPro" id="IPR046469">
    <property type="entry name" value="SAM_HAT_N"/>
</dbReference>
<comment type="similarity">
    <text evidence="2">Belongs to the SAM hydrolase / SAM-dependent halogenase family.</text>
</comment>
<name>A0A7R7DNL4_9ACTN</name>
<dbReference type="KEGG" id="atl:Athai_24050"/>
<feature type="domain" description="S-adenosyl-l-methionine hydroxide adenosyltransferase N-terminal" evidence="3">
    <location>
        <begin position="11"/>
        <end position="155"/>
    </location>
</feature>
<evidence type="ECO:0000259" key="4">
    <source>
        <dbReference type="Pfam" id="PF20257"/>
    </source>
</evidence>
<evidence type="ECO:0000313" key="5">
    <source>
        <dbReference type="EMBL" id="BCJ34902.1"/>
    </source>
</evidence>
<dbReference type="Proteomes" id="UP000611640">
    <property type="component" value="Chromosome"/>
</dbReference>
<feature type="domain" description="S-adenosyl-l-methionine hydroxide adenosyltransferase C-terminal" evidence="4">
    <location>
        <begin position="181"/>
        <end position="265"/>
    </location>
</feature>
<reference evidence="5 6" key="1">
    <citation type="submission" date="2020-08" db="EMBL/GenBank/DDBJ databases">
        <title>Whole genome shotgun sequence of Actinocatenispora thailandica NBRC 105041.</title>
        <authorList>
            <person name="Komaki H."/>
            <person name="Tamura T."/>
        </authorList>
    </citation>
    <scope>NUCLEOTIDE SEQUENCE [LARGE SCALE GENOMIC DNA]</scope>
    <source>
        <strain evidence="5 6">NBRC 105041</strain>
    </source>
</reference>
<dbReference type="Gene3D" id="2.40.30.90">
    <property type="entry name" value="Bacterial fluorinating enzyme like"/>
    <property type="match status" value="1"/>
</dbReference>
<dbReference type="Pfam" id="PF20257">
    <property type="entry name" value="SAM_HAT_C"/>
    <property type="match status" value="1"/>
</dbReference>
<evidence type="ECO:0000259" key="3">
    <source>
        <dbReference type="Pfam" id="PF01887"/>
    </source>
</evidence>
<sequence length="270" mass="27634">MTDTGGYRWLSLTTDYGTVDGFVAACKGVVATIAPAVSILDVTHHVPPGDVRRGAVVLAQTLPFLPPAVHVGVVDPGVGTARHAVAIRAGGSILVGPDNGLLPWAAAELGGAERAVVLDRSDWHLTAVRSTFHGRDIFAPVAAHLAAGRPFEQAGTPIDPAELITLTDPLLRAGHGYVEVEVLTVDRFGNVQLAAGPEVLAELGQKVAVAVAAGAAAFQVRTGDTFGSVPPGVLLLYLDSADHVTLAVNGGSAVERLALAPGDVLRLSPA</sequence>
<dbReference type="InterPro" id="IPR046470">
    <property type="entry name" value="SAM_HAT_C"/>
</dbReference>
<dbReference type="SUPFAM" id="SSF102522">
    <property type="entry name" value="Bacterial fluorinating enzyme, N-terminal domain"/>
    <property type="match status" value="1"/>
</dbReference>